<dbReference type="InterPro" id="IPR027417">
    <property type="entry name" value="P-loop_NTPase"/>
</dbReference>
<organism evidence="6 7">
    <name type="scientific">Tribonema minus</name>
    <dbReference type="NCBI Taxonomy" id="303371"/>
    <lineage>
        <taxon>Eukaryota</taxon>
        <taxon>Sar</taxon>
        <taxon>Stramenopiles</taxon>
        <taxon>Ochrophyta</taxon>
        <taxon>PX clade</taxon>
        <taxon>Xanthophyceae</taxon>
        <taxon>Tribonematales</taxon>
        <taxon>Tribonemataceae</taxon>
        <taxon>Tribonema</taxon>
    </lineage>
</organism>
<keyword evidence="4" id="KW-1133">Transmembrane helix</keyword>
<feature type="transmembrane region" description="Helical" evidence="4">
    <location>
        <begin position="17"/>
        <end position="37"/>
    </location>
</feature>
<dbReference type="SMART" id="SM00490">
    <property type="entry name" value="HELICc"/>
    <property type="match status" value="1"/>
</dbReference>
<dbReference type="GO" id="GO:0005524">
    <property type="term" value="F:ATP binding"/>
    <property type="evidence" value="ECO:0007669"/>
    <property type="project" value="UniProtKB-KW"/>
</dbReference>
<dbReference type="Pfam" id="PF00271">
    <property type="entry name" value="Helicase_C"/>
    <property type="match status" value="1"/>
</dbReference>
<dbReference type="InterPro" id="IPR000330">
    <property type="entry name" value="SNF2_N"/>
</dbReference>
<evidence type="ECO:0000256" key="1">
    <source>
        <dbReference type="ARBA" id="ARBA00022741"/>
    </source>
</evidence>
<evidence type="ECO:0000313" key="6">
    <source>
        <dbReference type="EMBL" id="KAG5186398.1"/>
    </source>
</evidence>
<dbReference type="GO" id="GO:0008094">
    <property type="term" value="F:ATP-dependent activity, acting on DNA"/>
    <property type="evidence" value="ECO:0007669"/>
    <property type="project" value="TreeGrafter"/>
</dbReference>
<dbReference type="PROSITE" id="PS51194">
    <property type="entry name" value="HELICASE_CTER"/>
    <property type="match status" value="1"/>
</dbReference>
<evidence type="ECO:0000256" key="3">
    <source>
        <dbReference type="ARBA" id="ARBA00022840"/>
    </source>
</evidence>
<keyword evidence="2 6" id="KW-0378">Hydrolase</keyword>
<feature type="domain" description="Helicase C-terminal" evidence="5">
    <location>
        <begin position="460"/>
        <end position="600"/>
    </location>
</feature>
<dbReference type="GO" id="GO:0006281">
    <property type="term" value="P:DNA repair"/>
    <property type="evidence" value="ECO:0007669"/>
    <property type="project" value="TreeGrafter"/>
</dbReference>
<keyword evidence="4" id="KW-0472">Membrane</keyword>
<dbReference type="InterPro" id="IPR050628">
    <property type="entry name" value="SNF2_RAD54_helicase_TF"/>
</dbReference>
<accession>A0A836CIE4</accession>
<keyword evidence="4" id="KW-0812">Transmembrane</keyword>
<dbReference type="Gene3D" id="3.40.50.10810">
    <property type="entry name" value="Tandem AAA-ATPase domain"/>
    <property type="match status" value="1"/>
</dbReference>
<dbReference type="GO" id="GO:0005634">
    <property type="term" value="C:nucleus"/>
    <property type="evidence" value="ECO:0007669"/>
    <property type="project" value="TreeGrafter"/>
</dbReference>
<evidence type="ECO:0000256" key="4">
    <source>
        <dbReference type="SAM" id="Phobius"/>
    </source>
</evidence>
<dbReference type="EMBL" id="JAFCMP010000112">
    <property type="protein sequence ID" value="KAG5186398.1"/>
    <property type="molecule type" value="Genomic_DNA"/>
</dbReference>
<dbReference type="Gene3D" id="3.40.50.300">
    <property type="entry name" value="P-loop containing nucleotide triphosphate hydrolases"/>
    <property type="match status" value="1"/>
</dbReference>
<name>A0A836CIE4_9STRA</name>
<dbReference type="PANTHER" id="PTHR45626:SF26">
    <property type="entry name" value="FAMILY HELICASE, PUTATIVE (AFU_ORTHOLOGUE AFUA_2G09120)-RELATED"/>
    <property type="match status" value="1"/>
</dbReference>
<keyword evidence="3" id="KW-0067">ATP-binding</keyword>
<dbReference type="GO" id="GO:0016787">
    <property type="term" value="F:hydrolase activity"/>
    <property type="evidence" value="ECO:0007669"/>
    <property type="project" value="UniProtKB-KW"/>
</dbReference>
<dbReference type="CDD" id="cd18793">
    <property type="entry name" value="SF2_C_SNF"/>
    <property type="match status" value="1"/>
</dbReference>
<dbReference type="InterPro" id="IPR049730">
    <property type="entry name" value="SNF2/RAD54-like_C"/>
</dbReference>
<dbReference type="AlphaFoldDB" id="A0A836CIE4"/>
<dbReference type="Proteomes" id="UP000664859">
    <property type="component" value="Unassembled WGS sequence"/>
</dbReference>
<reference evidence="6" key="1">
    <citation type="submission" date="2021-02" db="EMBL/GenBank/DDBJ databases">
        <title>First Annotated Genome of the Yellow-green Alga Tribonema minus.</title>
        <authorList>
            <person name="Mahan K.M."/>
        </authorList>
    </citation>
    <scope>NUCLEOTIDE SEQUENCE</scope>
    <source>
        <strain evidence="6">UTEX B ZZ1240</strain>
    </source>
</reference>
<dbReference type="InterPro" id="IPR001650">
    <property type="entry name" value="Helicase_C-like"/>
</dbReference>
<evidence type="ECO:0000313" key="7">
    <source>
        <dbReference type="Proteomes" id="UP000664859"/>
    </source>
</evidence>
<dbReference type="InterPro" id="IPR038718">
    <property type="entry name" value="SNF2-like_sf"/>
</dbReference>
<dbReference type="PANTHER" id="PTHR45626">
    <property type="entry name" value="TRANSCRIPTION TERMINATION FACTOR 2-RELATED"/>
    <property type="match status" value="1"/>
</dbReference>
<evidence type="ECO:0000256" key="2">
    <source>
        <dbReference type="ARBA" id="ARBA00022801"/>
    </source>
</evidence>
<gene>
    <name evidence="6" type="ORF">JKP88DRAFT_241004</name>
</gene>
<protein>
    <submittedName>
        <fullName evidence="6">P-loop containing nucleoside triphosphate hydrolase protein</fullName>
    </submittedName>
</protein>
<proteinExistence type="predicted"/>
<dbReference type="Pfam" id="PF00176">
    <property type="entry name" value="SNF2-rel_dom"/>
    <property type="match status" value="1"/>
</dbReference>
<dbReference type="SUPFAM" id="SSF52540">
    <property type="entry name" value="P-loop containing nucleoside triphosphate hydrolases"/>
    <property type="match status" value="1"/>
</dbReference>
<keyword evidence="1" id="KW-0547">Nucleotide-binding</keyword>
<evidence type="ECO:0000259" key="5">
    <source>
        <dbReference type="PROSITE" id="PS51194"/>
    </source>
</evidence>
<comment type="caution">
    <text evidence="6">The sequence shown here is derived from an EMBL/GenBank/DDBJ whole genome shotgun (WGS) entry which is preliminary data.</text>
</comment>
<keyword evidence="7" id="KW-1185">Reference proteome</keyword>
<sequence>MEPTCDAASMHAWSIELAMYAFALSTLLMLCGAVYTCTRDDAKPAKKTKTARSTDPFSLAKAQTDFTNLTSPLLEIFHWSRVVVDEYTYIEGEKTAITSLSAQHRWCLSGTPPTSTFQDINGIAAFLGVKLGVADTMEVKNMSKVELFRHFQQTYSSAWHTRRHELAQEFLERYVRQNVADIDEIPFTHNTLPVTLSPAERAIYIELDAHLHALDMKSAKIKNKSSDRDSRLSAILGSSSSAEEALVKRCSMFEGGGDMCSAIIKARQHQLEACVSEFNEKIIEARILREAIVRADSAYDSTTEPFSRWRSSLETDVCGDGEANALFKEQAVKAFAAPIIAIDTVSAKNLSDKAYELREMVHAIRSLQKECVGRLRSLRFFIGVRKFQQGTMDDMCICGKTVDTIISSCGHSGCHACIMEHANKQLCVADGCHSTVHVTDIVSAPDLGTSDTITGNHGAKVDALVSLVQQIPSDERALVFVQFDDLMQFVAEALEDDGIKALQLKGSVHQRTSRLESFQNGQAKVLLLDIAGESASGANLTVASHVIFYHPLVTPSKQQYAATQTQAIGRAVRYGQTRKVHITHMVAAGTIETEIMAAMS</sequence>
<dbReference type="OrthoDB" id="423221at2759"/>